<dbReference type="AlphaFoldDB" id="A0A1S1HLB8"/>
<keyword evidence="1" id="KW-1133">Transmembrane helix</keyword>
<dbReference type="EMBL" id="LVIE01000212">
    <property type="protein sequence ID" value="OHT22837.1"/>
    <property type="molecule type" value="Genomic_DNA"/>
</dbReference>
<dbReference type="Proteomes" id="UP000179588">
    <property type="component" value="Unassembled WGS sequence"/>
</dbReference>
<proteinExistence type="predicted"/>
<feature type="transmembrane region" description="Helical" evidence="1">
    <location>
        <begin position="6"/>
        <end position="25"/>
    </location>
</feature>
<evidence type="ECO:0000313" key="3">
    <source>
        <dbReference type="Proteomes" id="UP000179588"/>
    </source>
</evidence>
<evidence type="ECO:0000256" key="1">
    <source>
        <dbReference type="SAM" id="Phobius"/>
    </source>
</evidence>
<keyword evidence="1" id="KW-0812">Transmembrane</keyword>
<accession>A0A1S1HLB8</accession>
<feature type="transmembrane region" description="Helical" evidence="1">
    <location>
        <begin position="32"/>
        <end position="52"/>
    </location>
</feature>
<gene>
    <name evidence="2" type="ORF">A3Q29_10100</name>
</gene>
<keyword evidence="1" id="KW-0472">Membrane</keyword>
<reference evidence="2 3" key="1">
    <citation type="submission" date="2016-03" db="EMBL/GenBank/DDBJ databases">
        <title>Genome sequence of Providencia stuartii strain, isolated from the salivary glands of larval Lucilia sericata.</title>
        <authorList>
            <person name="Yuan Y."/>
            <person name="Zhang Y."/>
            <person name="Fu S."/>
            <person name="Crippen T.L."/>
            <person name="Visi D."/>
            <person name="Benbow M.E."/>
            <person name="Allen M."/>
            <person name="Tomberlin J.K."/>
            <person name="Sze S.-H."/>
            <person name="Tarone A.M."/>
        </authorList>
    </citation>
    <scope>NUCLEOTIDE SEQUENCE [LARGE SCALE GENOMIC DNA]</scope>
    <source>
        <strain evidence="2 3">Crippen</strain>
    </source>
</reference>
<name>A0A1S1HLB8_PROST</name>
<keyword evidence="3" id="KW-1185">Reference proteome</keyword>
<protein>
    <submittedName>
        <fullName evidence="2">Uncharacterized protein</fullName>
    </submittedName>
</protein>
<sequence length="63" mass="7548">MVIDTIGFINLTVLYIQYCMLFFYLNQCDKFLLLFLLGLFLRVKMPCSIFLYDAFEFINQVKC</sequence>
<organism evidence="2 3">
    <name type="scientific">Providencia stuartii</name>
    <dbReference type="NCBI Taxonomy" id="588"/>
    <lineage>
        <taxon>Bacteria</taxon>
        <taxon>Pseudomonadati</taxon>
        <taxon>Pseudomonadota</taxon>
        <taxon>Gammaproteobacteria</taxon>
        <taxon>Enterobacterales</taxon>
        <taxon>Morganellaceae</taxon>
        <taxon>Providencia</taxon>
    </lineage>
</organism>
<evidence type="ECO:0000313" key="2">
    <source>
        <dbReference type="EMBL" id="OHT22837.1"/>
    </source>
</evidence>
<comment type="caution">
    <text evidence="2">The sequence shown here is derived from an EMBL/GenBank/DDBJ whole genome shotgun (WGS) entry which is preliminary data.</text>
</comment>